<keyword evidence="3" id="KW-1185">Reference proteome</keyword>
<gene>
    <name evidence="2" type="ORF">WMO62_04750</name>
</gene>
<dbReference type="Proteomes" id="UP001470288">
    <property type="component" value="Unassembled WGS sequence"/>
</dbReference>
<evidence type="ECO:0000256" key="1">
    <source>
        <dbReference type="SAM" id="SignalP"/>
    </source>
</evidence>
<reference evidence="2 3" key="1">
    <citation type="submission" date="2024-03" db="EMBL/GenBank/DDBJ databases">
        <title>Human intestinal bacterial collection.</title>
        <authorList>
            <person name="Pauvert C."/>
            <person name="Hitch T.C.A."/>
            <person name="Clavel T."/>
        </authorList>
    </citation>
    <scope>NUCLEOTIDE SEQUENCE [LARGE SCALE GENOMIC DNA]</scope>
    <source>
        <strain evidence="2 3">CLA-AA-H78B</strain>
    </source>
</reference>
<dbReference type="RefSeq" id="WP_349143988.1">
    <property type="nucleotide sequence ID" value="NZ_JBBMFC010000006.1"/>
</dbReference>
<accession>A0ABV1I171</accession>
<protein>
    <submittedName>
        <fullName evidence="2">Uncharacterized protein</fullName>
    </submittedName>
</protein>
<feature type="chain" id="PRO_5045767464" evidence="1">
    <location>
        <begin position="21"/>
        <end position="206"/>
    </location>
</feature>
<dbReference type="PROSITE" id="PS51257">
    <property type="entry name" value="PROKAR_LIPOPROTEIN"/>
    <property type="match status" value="1"/>
</dbReference>
<evidence type="ECO:0000313" key="3">
    <source>
        <dbReference type="Proteomes" id="UP001470288"/>
    </source>
</evidence>
<keyword evidence="1" id="KW-0732">Signal</keyword>
<feature type="signal peptide" evidence="1">
    <location>
        <begin position="1"/>
        <end position="20"/>
    </location>
</feature>
<organism evidence="2 3">
    <name type="scientific">Hominiventricola aquisgranensis</name>
    <dbReference type="NCBI Taxonomy" id="3133164"/>
    <lineage>
        <taxon>Bacteria</taxon>
        <taxon>Bacillati</taxon>
        <taxon>Bacillota</taxon>
        <taxon>Clostridia</taxon>
        <taxon>Lachnospirales</taxon>
        <taxon>Lachnospiraceae</taxon>
        <taxon>Hominiventricola</taxon>
    </lineage>
</organism>
<name>A0ABV1I171_9FIRM</name>
<sequence length="206" mass="22168">MKKKIVMLMLAAALAATAVAGCGKNNISQEQTTEAENSNRIYGVITDVSASEQTITVDNQSEVSSTGEMILTIDPSNTEIIDAQTGLPVELSEVQNGSFEAYLGDAMTMSLPPQCTPDMVIVNIAEDEAAPQYAEVAKDPVDSTDLENAIVLEATDGRTYVIDKDAQVTPYLTRNIVKLQDLTAGTACLLWEDENEIVTKVMIFAE</sequence>
<dbReference type="EMBL" id="JBBMFC010000006">
    <property type="protein sequence ID" value="MEQ2578155.1"/>
    <property type="molecule type" value="Genomic_DNA"/>
</dbReference>
<proteinExistence type="predicted"/>
<evidence type="ECO:0000313" key="2">
    <source>
        <dbReference type="EMBL" id="MEQ2578155.1"/>
    </source>
</evidence>
<comment type="caution">
    <text evidence="2">The sequence shown here is derived from an EMBL/GenBank/DDBJ whole genome shotgun (WGS) entry which is preliminary data.</text>
</comment>